<reference evidence="1 2" key="1">
    <citation type="submission" date="2022-08" db="EMBL/GenBank/DDBJ databases">
        <title>Paenibacillus endoradicis sp. nov., Paenibacillus radicibacter sp. nov and Paenibacillus pararadicis sp. nov., three cold-adapted plant growth-promoting bacteria isolated from root of Larix gmelinii in Great Khingan.</title>
        <authorList>
            <person name="Xue H."/>
        </authorList>
    </citation>
    <scope>NUCLEOTIDE SEQUENCE [LARGE SCALE GENOMIC DNA]</scope>
    <source>
        <strain evidence="1 2">N5-1-1-5</strain>
    </source>
</reference>
<name>A0ABT1YV67_9BACL</name>
<accession>A0ABT1YV67</accession>
<organism evidence="1 2">
    <name type="scientific">Paenibacillus radicis</name>
    <name type="common">ex Xue et al. 2023</name>
    <dbReference type="NCBI Taxonomy" id="2972489"/>
    <lineage>
        <taxon>Bacteria</taxon>
        <taxon>Bacillati</taxon>
        <taxon>Bacillota</taxon>
        <taxon>Bacilli</taxon>
        <taxon>Bacillales</taxon>
        <taxon>Paenibacillaceae</taxon>
        <taxon>Paenibacillus</taxon>
    </lineage>
</organism>
<evidence type="ECO:0000313" key="2">
    <source>
        <dbReference type="Proteomes" id="UP001300012"/>
    </source>
</evidence>
<evidence type="ECO:0000313" key="1">
    <source>
        <dbReference type="EMBL" id="MCR8636831.1"/>
    </source>
</evidence>
<comment type="caution">
    <text evidence="1">The sequence shown here is derived from an EMBL/GenBank/DDBJ whole genome shotgun (WGS) entry which is preliminary data.</text>
</comment>
<dbReference type="RefSeq" id="WP_258218321.1">
    <property type="nucleotide sequence ID" value="NZ_JANQBD010000056.1"/>
</dbReference>
<protein>
    <submittedName>
        <fullName evidence="1">Uncharacterized protein</fullName>
    </submittedName>
</protein>
<dbReference type="Proteomes" id="UP001300012">
    <property type="component" value="Unassembled WGS sequence"/>
</dbReference>
<gene>
    <name evidence="1" type="ORF">NV381_37315</name>
</gene>
<proteinExistence type="predicted"/>
<dbReference type="EMBL" id="JANQBD010000056">
    <property type="protein sequence ID" value="MCR8636831.1"/>
    <property type="molecule type" value="Genomic_DNA"/>
</dbReference>
<keyword evidence="2" id="KW-1185">Reference proteome</keyword>
<sequence length="115" mass="13105">MKVGSFNHIMTLLESDKGGVIVKLLKDNTLLDLAEIISKALGRDSINKITVRTGLFTMVDVEDDFSRHSSKELLTRHIISTFSEVNLLTEKKVRQEFLLLIDAFYKRSLIAPRKE</sequence>